<sequence length="108" mass="11904">MDDLHPYDDNEPIIAPVERWRRDRAGALEAAGTILTMEGPFEAGGMDPVYILRLEQPPTEIDVAVFRGGILDVTRVNWDDLSLAQEGVQVSTADELIAALDRVAGCRR</sequence>
<evidence type="ECO:0000313" key="1">
    <source>
        <dbReference type="EMBL" id="NUW42946.1"/>
    </source>
</evidence>
<organism evidence="1 2">
    <name type="scientific">Nonomuraea rhodomycinica</name>
    <dbReference type="NCBI Taxonomy" id="1712872"/>
    <lineage>
        <taxon>Bacteria</taxon>
        <taxon>Bacillati</taxon>
        <taxon>Actinomycetota</taxon>
        <taxon>Actinomycetes</taxon>
        <taxon>Streptosporangiales</taxon>
        <taxon>Streptosporangiaceae</taxon>
        <taxon>Nonomuraea</taxon>
    </lineage>
</organism>
<dbReference type="AlphaFoldDB" id="A0A7Y6MDQ7"/>
<accession>A0A7Y6MDQ7</accession>
<dbReference type="EMBL" id="JABWGO010000005">
    <property type="protein sequence ID" value="NUW42946.1"/>
    <property type="molecule type" value="Genomic_DNA"/>
</dbReference>
<dbReference type="RefSeq" id="WP_175602478.1">
    <property type="nucleotide sequence ID" value="NZ_JABWGO010000005.1"/>
</dbReference>
<keyword evidence="2" id="KW-1185">Reference proteome</keyword>
<dbReference type="Proteomes" id="UP000546126">
    <property type="component" value="Unassembled WGS sequence"/>
</dbReference>
<reference evidence="1 2" key="1">
    <citation type="submission" date="2020-06" db="EMBL/GenBank/DDBJ databases">
        <authorList>
            <person name="Chanama M."/>
        </authorList>
    </citation>
    <scope>NUCLEOTIDE SEQUENCE [LARGE SCALE GENOMIC DNA]</scope>
    <source>
        <strain evidence="1 2">TBRC6557</strain>
    </source>
</reference>
<proteinExistence type="predicted"/>
<name>A0A7Y6MDQ7_9ACTN</name>
<comment type="caution">
    <text evidence="1">The sequence shown here is derived from an EMBL/GenBank/DDBJ whole genome shotgun (WGS) entry which is preliminary data.</text>
</comment>
<evidence type="ECO:0000313" key="2">
    <source>
        <dbReference type="Proteomes" id="UP000546126"/>
    </source>
</evidence>
<gene>
    <name evidence="1" type="ORF">HT134_22820</name>
</gene>
<protein>
    <submittedName>
        <fullName evidence="1">Uncharacterized protein</fullName>
    </submittedName>
</protein>